<sequence>MFSHAYIWLSAIVGSQAALRAHVSSITAGLHWQCWLRRAQQFSEASGGQVRSWELFTYRLKFAASLIGCHRYPTCFSFCMHIHLWCSAGAPESRMRDDTGMHSHVSLMEMYQLQDLGR</sequence>
<reference evidence="2 3" key="1">
    <citation type="journal article" date="2021" name="Environ. Microbiol.">
        <title>Gene family expansions and transcriptome signatures uncover fungal adaptations to wood decay.</title>
        <authorList>
            <person name="Hage H."/>
            <person name="Miyauchi S."/>
            <person name="Viragh M."/>
            <person name="Drula E."/>
            <person name="Min B."/>
            <person name="Chaduli D."/>
            <person name="Navarro D."/>
            <person name="Favel A."/>
            <person name="Norest M."/>
            <person name="Lesage-Meessen L."/>
            <person name="Balint B."/>
            <person name="Merenyi Z."/>
            <person name="de Eugenio L."/>
            <person name="Morin E."/>
            <person name="Martinez A.T."/>
            <person name="Baldrian P."/>
            <person name="Stursova M."/>
            <person name="Martinez M.J."/>
            <person name="Novotny C."/>
            <person name="Magnuson J.K."/>
            <person name="Spatafora J.W."/>
            <person name="Maurice S."/>
            <person name="Pangilinan J."/>
            <person name="Andreopoulos W."/>
            <person name="LaButti K."/>
            <person name="Hundley H."/>
            <person name="Na H."/>
            <person name="Kuo A."/>
            <person name="Barry K."/>
            <person name="Lipzen A."/>
            <person name="Henrissat B."/>
            <person name="Riley R."/>
            <person name="Ahrendt S."/>
            <person name="Nagy L.G."/>
            <person name="Grigoriev I.V."/>
            <person name="Martin F."/>
            <person name="Rosso M.N."/>
        </authorList>
    </citation>
    <scope>NUCLEOTIDE SEQUENCE [LARGE SCALE GENOMIC DNA]</scope>
    <source>
        <strain evidence="2 3">CIRM-BRFM 1785</strain>
    </source>
</reference>
<gene>
    <name evidence="2" type="ORF">C8Q71DRAFT_133527</name>
</gene>
<evidence type="ECO:0000313" key="2">
    <source>
        <dbReference type="EMBL" id="KAH9834950.1"/>
    </source>
</evidence>
<proteinExistence type="predicted"/>
<evidence type="ECO:0000256" key="1">
    <source>
        <dbReference type="SAM" id="SignalP"/>
    </source>
</evidence>
<feature type="chain" id="PRO_5047126870" description="Secreted protein" evidence="1">
    <location>
        <begin position="18"/>
        <end position="118"/>
    </location>
</feature>
<evidence type="ECO:0000313" key="3">
    <source>
        <dbReference type="Proteomes" id="UP000814176"/>
    </source>
</evidence>
<comment type="caution">
    <text evidence="2">The sequence shown here is derived from an EMBL/GenBank/DDBJ whole genome shotgun (WGS) entry which is preliminary data.</text>
</comment>
<dbReference type="RefSeq" id="XP_047777436.1">
    <property type="nucleotide sequence ID" value="XM_047916497.1"/>
</dbReference>
<keyword evidence="1" id="KW-0732">Signal</keyword>
<dbReference type="EMBL" id="JADCUA010000014">
    <property type="protein sequence ID" value="KAH9834950.1"/>
    <property type="molecule type" value="Genomic_DNA"/>
</dbReference>
<dbReference type="Proteomes" id="UP000814176">
    <property type="component" value="Unassembled WGS sequence"/>
</dbReference>
<organism evidence="2 3">
    <name type="scientific">Rhodofomes roseus</name>
    <dbReference type="NCBI Taxonomy" id="34475"/>
    <lineage>
        <taxon>Eukaryota</taxon>
        <taxon>Fungi</taxon>
        <taxon>Dikarya</taxon>
        <taxon>Basidiomycota</taxon>
        <taxon>Agaricomycotina</taxon>
        <taxon>Agaricomycetes</taxon>
        <taxon>Polyporales</taxon>
        <taxon>Rhodofomes</taxon>
    </lineage>
</organism>
<accession>A0ABQ8KBQ5</accession>
<evidence type="ECO:0008006" key="4">
    <source>
        <dbReference type="Google" id="ProtNLM"/>
    </source>
</evidence>
<dbReference type="GeneID" id="71997229"/>
<protein>
    <recommendedName>
        <fullName evidence="4">Secreted protein</fullName>
    </recommendedName>
</protein>
<keyword evidence="3" id="KW-1185">Reference proteome</keyword>
<feature type="signal peptide" evidence="1">
    <location>
        <begin position="1"/>
        <end position="17"/>
    </location>
</feature>
<name>A0ABQ8KBQ5_9APHY</name>